<evidence type="ECO:0000313" key="3">
    <source>
        <dbReference type="Proteomes" id="UP000060071"/>
    </source>
</evidence>
<feature type="domain" description="N-acetyltransferase" evidence="1">
    <location>
        <begin position="1"/>
        <end position="80"/>
    </location>
</feature>
<organism evidence="2 3">
    <name type="scientific">Deinococcus actinosclerus</name>
    <dbReference type="NCBI Taxonomy" id="1768108"/>
    <lineage>
        <taxon>Bacteria</taxon>
        <taxon>Thermotogati</taxon>
        <taxon>Deinococcota</taxon>
        <taxon>Deinococci</taxon>
        <taxon>Deinococcales</taxon>
        <taxon>Deinococcaceae</taxon>
        <taxon>Deinococcus</taxon>
    </lineage>
</organism>
<dbReference type="PROSITE" id="PS51186">
    <property type="entry name" value="GNAT"/>
    <property type="match status" value="1"/>
</dbReference>
<evidence type="ECO:0000259" key="1">
    <source>
        <dbReference type="PROSITE" id="PS51186"/>
    </source>
</evidence>
<protein>
    <recommendedName>
        <fullName evidence="1">N-acetyltransferase domain-containing protein</fullName>
    </recommendedName>
</protein>
<reference evidence="2 3" key="1">
    <citation type="submission" date="2015-12" db="EMBL/GenBank/DDBJ databases">
        <authorList>
            <person name="Kim M.K."/>
            <person name="Srinivasan S."/>
            <person name="Lee J.-J."/>
            <person name="Kim K."/>
        </authorList>
    </citation>
    <scope>NUCLEOTIDE SEQUENCE [LARGE SCALE GENOMIC DNA]</scope>
    <source>
        <strain evidence="2 3">BM2</strain>
    </source>
</reference>
<keyword evidence="3" id="KW-1185">Reference proteome</keyword>
<proteinExistence type="predicted"/>
<dbReference type="InterPro" id="IPR016181">
    <property type="entry name" value="Acyl_CoA_acyltransferase"/>
</dbReference>
<dbReference type="Proteomes" id="UP000060071">
    <property type="component" value="Chromosome"/>
</dbReference>
<dbReference type="Gene3D" id="3.40.630.30">
    <property type="match status" value="1"/>
</dbReference>
<accession>A0ABM5X1C2</accession>
<dbReference type="EMBL" id="CP013910">
    <property type="protein sequence ID" value="ALW87492.1"/>
    <property type="molecule type" value="Genomic_DNA"/>
</dbReference>
<dbReference type="SUPFAM" id="SSF55729">
    <property type="entry name" value="Acyl-CoA N-acyltransferases (Nat)"/>
    <property type="match status" value="1"/>
</dbReference>
<sequence>MVRFQHLPFVYNELTALHPSARGRGLALPLKLQVVQRARAEHYATMRTNNHSLNAPMLAVNRRLGFRQFAGRYEMHGELR</sequence>
<evidence type="ECO:0000313" key="2">
    <source>
        <dbReference type="EMBL" id="ALW87492.1"/>
    </source>
</evidence>
<dbReference type="RefSeq" id="WP_062156850.1">
    <property type="nucleotide sequence ID" value="NZ_CP013910.1"/>
</dbReference>
<gene>
    <name evidence="2" type="ORF">AUC44_00085</name>
</gene>
<name>A0ABM5X1C2_9DEIO</name>
<dbReference type="InterPro" id="IPR000182">
    <property type="entry name" value="GNAT_dom"/>
</dbReference>